<dbReference type="GO" id="GO:0046872">
    <property type="term" value="F:metal ion binding"/>
    <property type="evidence" value="ECO:0007669"/>
    <property type="project" value="UniProtKB-KW"/>
</dbReference>
<reference evidence="5 6" key="1">
    <citation type="journal article" date="2018" name="PLoS Pathog.">
        <title>Evolution of structural diversity of trichothecenes, a family of toxins produced by plant pathogenic and entomopathogenic fungi.</title>
        <authorList>
            <person name="Proctor R.H."/>
            <person name="McCormick S.P."/>
            <person name="Kim H.S."/>
            <person name="Cardoza R.E."/>
            <person name="Stanley A.M."/>
            <person name="Lindo L."/>
            <person name="Kelly A."/>
            <person name="Brown D.W."/>
            <person name="Lee T."/>
            <person name="Vaughan M.M."/>
            <person name="Alexander N.J."/>
            <person name="Busman M."/>
            <person name="Gutierrez S."/>
        </authorList>
    </citation>
    <scope>NUCLEOTIDE SEQUENCE [LARGE SCALE GENOMIC DNA]</scope>
    <source>
        <strain evidence="5 6">NRRL 3299</strain>
    </source>
</reference>
<keyword evidence="6" id="KW-1185">Reference proteome</keyword>
<comment type="similarity">
    <text evidence="1">Belongs to the metallo-beta-lactamase superfamily.</text>
</comment>
<keyword evidence="3" id="KW-0378">Hydrolase</keyword>
<dbReference type="GO" id="GO:0016787">
    <property type="term" value="F:hydrolase activity"/>
    <property type="evidence" value="ECO:0007669"/>
    <property type="project" value="UniProtKB-KW"/>
</dbReference>
<dbReference type="SUPFAM" id="SSF56281">
    <property type="entry name" value="Metallo-hydrolase/oxidoreductase"/>
    <property type="match status" value="1"/>
</dbReference>
<dbReference type="STRING" id="5514.A0A395RH65"/>
<sequence>MESEKDVDQILQEDGNVSLDEVSKKALLPGYPADPNGVILESDYTGRQLREIEFIDESRMNALRAFDFFGDGSFYLLDSPGHAVGHMCGLARTSSSTFVFMGGDGCHHCGSLRPSKYVALPDQVSPSPFSVPPHLQNTICPDALLEAINPKSSRTKPYYSHLEQAHGRDVAKAADAIDKMIAFDASEDVFVILAHDKTLVDVIDYFPKSANGWKDKGWKETTRWRFIEDFKGALPHGTDVQKLPLS</sequence>
<evidence type="ECO:0000256" key="3">
    <source>
        <dbReference type="ARBA" id="ARBA00022801"/>
    </source>
</evidence>
<gene>
    <name evidence="5" type="ORF">FSPOR_11306</name>
</gene>
<dbReference type="InterPro" id="IPR051013">
    <property type="entry name" value="MBL_superfamily_lactonases"/>
</dbReference>
<keyword evidence="4" id="KW-0862">Zinc</keyword>
<dbReference type="InterPro" id="IPR036866">
    <property type="entry name" value="RibonucZ/Hydroxyglut_hydro"/>
</dbReference>
<evidence type="ECO:0000256" key="2">
    <source>
        <dbReference type="ARBA" id="ARBA00022723"/>
    </source>
</evidence>
<dbReference type="PANTHER" id="PTHR42978">
    <property type="entry name" value="QUORUM-QUENCHING LACTONASE YTNP-RELATED-RELATED"/>
    <property type="match status" value="1"/>
</dbReference>
<protein>
    <submittedName>
        <fullName evidence="5">N-acyl homoserine lactonase attm</fullName>
    </submittedName>
</protein>
<evidence type="ECO:0000313" key="5">
    <source>
        <dbReference type="EMBL" id="RGP59468.1"/>
    </source>
</evidence>
<dbReference type="EMBL" id="PXOF01000216">
    <property type="protein sequence ID" value="RGP59468.1"/>
    <property type="molecule type" value="Genomic_DNA"/>
</dbReference>
<proteinExistence type="inferred from homology"/>
<evidence type="ECO:0000256" key="4">
    <source>
        <dbReference type="ARBA" id="ARBA00022833"/>
    </source>
</evidence>
<dbReference type="Proteomes" id="UP000266152">
    <property type="component" value="Unassembled WGS sequence"/>
</dbReference>
<dbReference type="PANTHER" id="PTHR42978:SF5">
    <property type="entry name" value="METALLO-BETA-LACTAMASE DOMAIN-CONTAINING PROTEIN"/>
    <property type="match status" value="1"/>
</dbReference>
<evidence type="ECO:0000256" key="1">
    <source>
        <dbReference type="ARBA" id="ARBA00007749"/>
    </source>
</evidence>
<name>A0A395RH65_FUSSP</name>
<dbReference type="Gene3D" id="3.60.15.10">
    <property type="entry name" value="Ribonuclease Z/Hydroxyacylglutathione hydrolase-like"/>
    <property type="match status" value="1"/>
</dbReference>
<evidence type="ECO:0000313" key="6">
    <source>
        <dbReference type="Proteomes" id="UP000266152"/>
    </source>
</evidence>
<comment type="caution">
    <text evidence="5">The sequence shown here is derived from an EMBL/GenBank/DDBJ whole genome shotgun (WGS) entry which is preliminary data.</text>
</comment>
<organism evidence="5 6">
    <name type="scientific">Fusarium sporotrichioides</name>
    <dbReference type="NCBI Taxonomy" id="5514"/>
    <lineage>
        <taxon>Eukaryota</taxon>
        <taxon>Fungi</taxon>
        <taxon>Dikarya</taxon>
        <taxon>Ascomycota</taxon>
        <taxon>Pezizomycotina</taxon>
        <taxon>Sordariomycetes</taxon>
        <taxon>Hypocreomycetidae</taxon>
        <taxon>Hypocreales</taxon>
        <taxon>Nectriaceae</taxon>
        <taxon>Fusarium</taxon>
    </lineage>
</organism>
<accession>A0A395RH65</accession>
<dbReference type="AlphaFoldDB" id="A0A395RH65"/>
<keyword evidence="2" id="KW-0479">Metal-binding</keyword>